<evidence type="ECO:0000313" key="3">
    <source>
        <dbReference type="Proteomes" id="UP000322927"/>
    </source>
</evidence>
<sequence length="218" mass="23050">MDTATVRAWVDGWVVSRGAAPAVEQPWGYTVDVGLPHQVTRHVLTSTGEAVVRRVVEKTTAPGTWLKVFAAPEAIAPWLTPEWAFDDPCFLMSTTLRTSTTDLPTGYRLRTWSRGGVTRALVLAADGSFAAHGQAAGPSGAESVVFDQIETATAHRRKGLGRTVMNALANAAVATGARSGVLGATVEGRGLYESLGWSVRAPLTGVVLKSPDAGRDRL</sequence>
<dbReference type="InterPro" id="IPR000182">
    <property type="entry name" value="GNAT_dom"/>
</dbReference>
<dbReference type="InterPro" id="IPR016181">
    <property type="entry name" value="Acyl_CoA_acyltransferase"/>
</dbReference>
<evidence type="ECO:0000313" key="2">
    <source>
        <dbReference type="EMBL" id="QES32713.1"/>
    </source>
</evidence>
<dbReference type="RefSeq" id="WP_150214581.1">
    <property type="nucleotide sequence ID" value="NZ_CP029192.1"/>
</dbReference>
<accession>A0A5P2BQW7</accession>
<dbReference type="GO" id="GO:0016747">
    <property type="term" value="F:acyltransferase activity, transferring groups other than amino-acyl groups"/>
    <property type="evidence" value="ECO:0007669"/>
    <property type="project" value="InterPro"/>
</dbReference>
<gene>
    <name evidence="2" type="ORF">DEJ48_04235</name>
</gene>
<name>A0A5P2BQW7_STRVZ</name>
<dbReference type="Proteomes" id="UP000322927">
    <property type="component" value="Chromosome"/>
</dbReference>
<dbReference type="EMBL" id="CP029192">
    <property type="protein sequence ID" value="QES32713.1"/>
    <property type="molecule type" value="Genomic_DNA"/>
</dbReference>
<evidence type="ECO:0000259" key="1">
    <source>
        <dbReference type="PROSITE" id="PS51186"/>
    </source>
</evidence>
<proteinExistence type="predicted"/>
<reference evidence="2 3" key="1">
    <citation type="submission" date="2018-05" db="EMBL/GenBank/DDBJ databases">
        <title>Streptomyces venezuelae.</title>
        <authorList>
            <person name="Kim W."/>
            <person name="Lee N."/>
            <person name="Cho B.-K."/>
        </authorList>
    </citation>
    <scope>NUCLEOTIDE SEQUENCE [LARGE SCALE GENOMIC DNA]</scope>
    <source>
        <strain evidence="2 3">ATCC 14584</strain>
    </source>
</reference>
<dbReference type="Gene3D" id="3.40.630.30">
    <property type="match status" value="1"/>
</dbReference>
<feature type="domain" description="N-acetyltransferase" evidence="1">
    <location>
        <begin position="75"/>
        <end position="218"/>
    </location>
</feature>
<dbReference type="OrthoDB" id="4966223at2"/>
<organism evidence="2 3">
    <name type="scientific">Streptomyces venezuelae</name>
    <dbReference type="NCBI Taxonomy" id="54571"/>
    <lineage>
        <taxon>Bacteria</taxon>
        <taxon>Bacillati</taxon>
        <taxon>Actinomycetota</taxon>
        <taxon>Actinomycetes</taxon>
        <taxon>Kitasatosporales</taxon>
        <taxon>Streptomycetaceae</taxon>
        <taxon>Streptomyces</taxon>
    </lineage>
</organism>
<keyword evidence="2" id="KW-0808">Transferase</keyword>
<protein>
    <submittedName>
        <fullName evidence="2">GNAT family N-acetyltransferase</fullName>
    </submittedName>
</protein>
<dbReference type="Pfam" id="PF00583">
    <property type="entry name" value="Acetyltransf_1"/>
    <property type="match status" value="1"/>
</dbReference>
<dbReference type="AlphaFoldDB" id="A0A5P2BQW7"/>
<dbReference type="SUPFAM" id="SSF55729">
    <property type="entry name" value="Acyl-CoA N-acyltransferases (Nat)"/>
    <property type="match status" value="1"/>
</dbReference>
<dbReference type="PROSITE" id="PS51186">
    <property type="entry name" value="GNAT"/>
    <property type="match status" value="1"/>
</dbReference>